<proteinExistence type="inferred from homology"/>
<dbReference type="GO" id="GO:0071007">
    <property type="term" value="C:U2-type catalytic step 2 spliceosome"/>
    <property type="evidence" value="ECO:0007669"/>
    <property type="project" value="TreeGrafter"/>
</dbReference>
<dbReference type="InterPro" id="IPR045075">
    <property type="entry name" value="Syf1-like"/>
</dbReference>
<evidence type="ECO:0000313" key="10">
    <source>
        <dbReference type="Proteomes" id="UP000694867"/>
    </source>
</evidence>
<dbReference type="Pfam" id="PF23220">
    <property type="entry name" value="HAT_Syf1_M"/>
    <property type="match status" value="1"/>
</dbReference>
<feature type="domain" description="Pre-mRNA-splicing factor SYF1 central HAT repeats" evidence="8">
    <location>
        <begin position="8"/>
        <end position="131"/>
    </location>
</feature>
<evidence type="ECO:0000256" key="2">
    <source>
        <dbReference type="ARBA" id="ARBA00008644"/>
    </source>
</evidence>
<dbReference type="Pfam" id="PF23231">
    <property type="entry name" value="HAT_Syf1_CNRKL1_C"/>
    <property type="match status" value="1"/>
</dbReference>
<keyword evidence="7" id="KW-0539">Nucleus</keyword>
<evidence type="ECO:0000256" key="4">
    <source>
        <dbReference type="ARBA" id="ARBA00022728"/>
    </source>
</evidence>
<sequence>MVRAGLASAEKEPKQPSWWDLCQQLEERRKQQDLRLEAFFKNEQDELPEQEGDLWCSLATHLIRLNFVDRAREIYEEGLMSVFSLQDLLRIFNTYTGSEYNLLRKLMSKKIKTREEELELELGWTRYESLGDPVEVVRIFSEAVHTIDPRWACEGQVSQIWIAFAQYYESRGQIDDARVVFKRAPRASYSSIDELVEVWCEYAKMELRNDEPGLAIAVCRRALDISTDDADPGNVRDESTVELCKKRKLLKTYTALEGGFGLVDAQMLLNVALFFERRSEFDAAFRFYEGSIGMSEWPEAFDIWSMYLTRFMQLYGRKRRDLVQELFAMCFAECPPEWYEEVLALRRELEDSYGLRQRTKGVCSRAEEIVKNLLLPPFL</sequence>
<dbReference type="AlphaFoldDB" id="A0AAJ6QWK5"/>
<reference evidence="11" key="1">
    <citation type="submission" date="2025-08" db="UniProtKB">
        <authorList>
            <consortium name="RefSeq"/>
        </authorList>
    </citation>
    <scope>IDENTIFICATION</scope>
</reference>
<evidence type="ECO:0000256" key="7">
    <source>
        <dbReference type="ARBA" id="ARBA00023242"/>
    </source>
</evidence>
<dbReference type="InterPro" id="IPR003107">
    <property type="entry name" value="HAT"/>
</dbReference>
<comment type="subcellular location">
    <subcellularLocation>
        <location evidence="1">Nucleus</location>
    </subcellularLocation>
</comment>
<dbReference type="InterPro" id="IPR011990">
    <property type="entry name" value="TPR-like_helical_dom_sf"/>
</dbReference>
<dbReference type="InterPro" id="IPR056350">
    <property type="entry name" value="HAT_Syf1_central"/>
</dbReference>
<dbReference type="Gene3D" id="1.25.40.10">
    <property type="entry name" value="Tetratricopeptide repeat domain"/>
    <property type="match status" value="1"/>
</dbReference>
<evidence type="ECO:0000256" key="3">
    <source>
        <dbReference type="ARBA" id="ARBA00022664"/>
    </source>
</evidence>
<evidence type="ECO:0000259" key="9">
    <source>
        <dbReference type="Pfam" id="PF23231"/>
    </source>
</evidence>
<accession>A0AAJ6QWK5</accession>
<dbReference type="KEGG" id="goe:100898807"/>
<gene>
    <name evidence="11" type="primary">LOC100898807</name>
</gene>
<evidence type="ECO:0000259" key="8">
    <source>
        <dbReference type="Pfam" id="PF23220"/>
    </source>
</evidence>
<dbReference type="SMART" id="SM00386">
    <property type="entry name" value="HAT"/>
    <property type="match status" value="3"/>
</dbReference>
<comment type="similarity">
    <text evidence="2">Belongs to the crooked-neck family.</text>
</comment>
<dbReference type="PANTHER" id="PTHR11246">
    <property type="entry name" value="PRE-MRNA SPLICING FACTOR"/>
    <property type="match status" value="1"/>
</dbReference>
<organism evidence="10 11">
    <name type="scientific">Galendromus occidentalis</name>
    <name type="common">western predatory mite</name>
    <dbReference type="NCBI Taxonomy" id="34638"/>
    <lineage>
        <taxon>Eukaryota</taxon>
        <taxon>Metazoa</taxon>
        <taxon>Ecdysozoa</taxon>
        <taxon>Arthropoda</taxon>
        <taxon>Chelicerata</taxon>
        <taxon>Arachnida</taxon>
        <taxon>Acari</taxon>
        <taxon>Parasitiformes</taxon>
        <taxon>Mesostigmata</taxon>
        <taxon>Gamasina</taxon>
        <taxon>Phytoseioidea</taxon>
        <taxon>Phytoseiidae</taxon>
        <taxon>Typhlodrominae</taxon>
        <taxon>Galendromus</taxon>
    </lineage>
</organism>
<name>A0AAJ6QWK5_9ACAR</name>
<protein>
    <submittedName>
        <fullName evidence="11">Pre-mRNA-splicing factor SYF1-like</fullName>
    </submittedName>
</protein>
<evidence type="ECO:0000313" key="11">
    <source>
        <dbReference type="RefSeq" id="XP_003748150.1"/>
    </source>
</evidence>
<evidence type="ECO:0000256" key="1">
    <source>
        <dbReference type="ARBA" id="ARBA00004123"/>
    </source>
</evidence>
<dbReference type="GO" id="GO:0000974">
    <property type="term" value="C:Prp19 complex"/>
    <property type="evidence" value="ECO:0007669"/>
    <property type="project" value="TreeGrafter"/>
</dbReference>
<dbReference type="InterPro" id="IPR055430">
    <property type="entry name" value="HAT_Syf1_CNRKL1_C"/>
</dbReference>
<keyword evidence="3" id="KW-0507">mRNA processing</keyword>
<evidence type="ECO:0000256" key="6">
    <source>
        <dbReference type="ARBA" id="ARBA00023187"/>
    </source>
</evidence>
<feature type="domain" description="Pre-mRNA-splicing factor Syf1/CRNKL1-like C-terminal HAT-repeats" evidence="9">
    <location>
        <begin position="154"/>
        <end position="371"/>
    </location>
</feature>
<dbReference type="GO" id="GO:0071014">
    <property type="term" value="C:post-mRNA release spliceosomal complex"/>
    <property type="evidence" value="ECO:0007669"/>
    <property type="project" value="TreeGrafter"/>
</dbReference>
<dbReference type="GO" id="GO:0000349">
    <property type="term" value="P:generation of catalytic spliceosome for first transesterification step"/>
    <property type="evidence" value="ECO:0007669"/>
    <property type="project" value="TreeGrafter"/>
</dbReference>
<dbReference type="PANTHER" id="PTHR11246:SF5">
    <property type="entry name" value="PRE-MRNA-SPLICING FACTOR SYF1"/>
    <property type="match status" value="1"/>
</dbReference>
<evidence type="ECO:0000256" key="5">
    <source>
        <dbReference type="ARBA" id="ARBA00022737"/>
    </source>
</evidence>
<keyword evidence="10" id="KW-1185">Reference proteome</keyword>
<dbReference type="Proteomes" id="UP000694867">
    <property type="component" value="Unplaced"/>
</dbReference>
<dbReference type="RefSeq" id="XP_003748150.1">
    <property type="nucleotide sequence ID" value="XM_003748102.1"/>
</dbReference>
<dbReference type="SUPFAM" id="SSF48452">
    <property type="entry name" value="TPR-like"/>
    <property type="match status" value="1"/>
</dbReference>
<dbReference type="GeneID" id="100898807"/>
<keyword evidence="6" id="KW-0508">mRNA splicing</keyword>
<keyword evidence="4" id="KW-0747">Spliceosome</keyword>
<keyword evidence="5" id="KW-0677">Repeat</keyword>